<evidence type="ECO:0000256" key="10">
    <source>
        <dbReference type="HAMAP-Rule" id="MF_00185"/>
    </source>
</evidence>
<evidence type="ECO:0000256" key="13">
    <source>
        <dbReference type="RuleBase" id="RU003785"/>
    </source>
</evidence>
<feature type="site" description="Interaction with substrate tRNA" evidence="10">
    <location>
        <position position="112"/>
    </location>
</feature>
<dbReference type="Gene3D" id="1.10.20.140">
    <property type="match status" value="1"/>
</dbReference>
<dbReference type="PANTHER" id="PTHR11088">
    <property type="entry name" value="TRNA DIMETHYLALLYLTRANSFERASE"/>
    <property type="match status" value="1"/>
</dbReference>
<evidence type="ECO:0000256" key="8">
    <source>
        <dbReference type="ARBA" id="ARBA00022842"/>
    </source>
</evidence>
<keyword evidence="5 10" id="KW-0819">tRNA processing</keyword>
<feature type="binding site" evidence="10">
    <location>
        <begin position="23"/>
        <end position="28"/>
    </location>
    <ligand>
        <name>substrate</name>
    </ligand>
</feature>
<evidence type="ECO:0000256" key="3">
    <source>
        <dbReference type="ARBA" id="ARBA00005842"/>
    </source>
</evidence>
<evidence type="ECO:0000256" key="1">
    <source>
        <dbReference type="ARBA" id="ARBA00001946"/>
    </source>
</evidence>
<dbReference type="Proteomes" id="UP001333102">
    <property type="component" value="Chromosome"/>
</dbReference>
<evidence type="ECO:0000256" key="4">
    <source>
        <dbReference type="ARBA" id="ARBA00022679"/>
    </source>
</evidence>
<evidence type="ECO:0000256" key="2">
    <source>
        <dbReference type="ARBA" id="ARBA00003213"/>
    </source>
</evidence>
<evidence type="ECO:0000256" key="9">
    <source>
        <dbReference type="ARBA" id="ARBA00049563"/>
    </source>
</evidence>
<evidence type="ECO:0000256" key="12">
    <source>
        <dbReference type="RuleBase" id="RU003784"/>
    </source>
</evidence>
<dbReference type="InterPro" id="IPR039657">
    <property type="entry name" value="Dimethylallyltransferase"/>
</dbReference>
<dbReference type="InterPro" id="IPR027417">
    <property type="entry name" value="P-loop_NTPase"/>
</dbReference>
<feature type="binding site" evidence="10">
    <location>
        <begin position="21"/>
        <end position="28"/>
    </location>
    <ligand>
        <name>ATP</name>
        <dbReference type="ChEBI" id="CHEBI:30616"/>
    </ligand>
</feature>
<feature type="site" description="Interaction with substrate tRNA" evidence="10">
    <location>
        <position position="135"/>
    </location>
</feature>
<dbReference type="EC" id="2.5.1.75" evidence="10"/>
<reference evidence="15" key="1">
    <citation type="submission" date="2023-12" db="EMBL/GenBank/DDBJ databases">
        <title>Novel isolates from deep terrestrial aquifers shed light on the physiology and ecology of the class Limnochordia.</title>
        <authorList>
            <person name="Karnachuk O.V."/>
            <person name="Lukina A.P."/>
            <person name="Avakyan M.R."/>
            <person name="Kadnikov V."/>
            <person name="Begmatov S."/>
            <person name="Beletsky A.V."/>
            <person name="Mardanov A.V."/>
            <person name="Ravin N.V."/>
        </authorList>
    </citation>
    <scope>NUCLEOTIDE SEQUENCE [LARGE SCALE GENOMIC DNA]</scope>
    <source>
        <strain evidence="15">LN</strain>
    </source>
</reference>
<keyword evidence="4 10" id="KW-0808">Transferase</keyword>
<dbReference type="Pfam" id="PF01715">
    <property type="entry name" value="IPPT"/>
    <property type="match status" value="1"/>
</dbReference>
<protein>
    <recommendedName>
        <fullName evidence="10">tRNA dimethylallyltransferase</fullName>
        <ecNumber evidence="10">2.5.1.75</ecNumber>
    </recommendedName>
    <alternativeName>
        <fullName evidence="10">Dimethylallyl diphosphate:tRNA dimethylallyltransferase</fullName>
        <shortName evidence="10">DMAPP:tRNA dimethylallyltransferase</shortName>
        <shortName evidence="10">DMATase</shortName>
    </alternativeName>
    <alternativeName>
        <fullName evidence="10">Isopentenyl-diphosphate:tRNA isopentenyltransferase</fullName>
        <shortName evidence="10">IPP transferase</shortName>
        <shortName evidence="10">IPPT</shortName>
        <shortName evidence="10">IPTase</shortName>
    </alternativeName>
</protein>
<organism evidence="14 15">
    <name type="scientific">Geochorda subterranea</name>
    <dbReference type="NCBI Taxonomy" id="3109564"/>
    <lineage>
        <taxon>Bacteria</taxon>
        <taxon>Bacillati</taxon>
        <taxon>Bacillota</taxon>
        <taxon>Limnochordia</taxon>
        <taxon>Limnochordales</taxon>
        <taxon>Geochordaceae</taxon>
        <taxon>Geochorda</taxon>
    </lineage>
</organism>
<keyword evidence="8 10" id="KW-0460">Magnesium</keyword>
<dbReference type="EMBL" id="CP141614">
    <property type="protein sequence ID" value="WRP13276.1"/>
    <property type="molecule type" value="Genomic_DNA"/>
</dbReference>
<evidence type="ECO:0000256" key="11">
    <source>
        <dbReference type="RuleBase" id="RU003783"/>
    </source>
</evidence>
<comment type="catalytic activity">
    <reaction evidence="9 10 11">
        <text>adenosine(37) in tRNA + dimethylallyl diphosphate = N(6)-dimethylallyladenosine(37) in tRNA + diphosphate</text>
        <dbReference type="Rhea" id="RHEA:26482"/>
        <dbReference type="Rhea" id="RHEA-COMP:10162"/>
        <dbReference type="Rhea" id="RHEA-COMP:10375"/>
        <dbReference type="ChEBI" id="CHEBI:33019"/>
        <dbReference type="ChEBI" id="CHEBI:57623"/>
        <dbReference type="ChEBI" id="CHEBI:74411"/>
        <dbReference type="ChEBI" id="CHEBI:74415"/>
        <dbReference type="EC" id="2.5.1.75"/>
    </reaction>
</comment>
<evidence type="ECO:0000256" key="5">
    <source>
        <dbReference type="ARBA" id="ARBA00022694"/>
    </source>
</evidence>
<keyword evidence="7 10" id="KW-0067">ATP-binding</keyword>
<comment type="function">
    <text evidence="2 10 12">Catalyzes the transfer of a dimethylallyl group onto the adenine at position 37 in tRNAs that read codons beginning with uridine, leading to the formation of N6-(dimethylallyl)adenosine (i(6)A).</text>
</comment>
<keyword evidence="6 10" id="KW-0547">Nucleotide-binding</keyword>
<dbReference type="Gene3D" id="3.40.50.300">
    <property type="entry name" value="P-loop containing nucleotide triphosphate hydrolases"/>
    <property type="match status" value="1"/>
</dbReference>
<gene>
    <name evidence="10 14" type="primary">miaA</name>
    <name evidence="14" type="ORF">VLY81_07365</name>
</gene>
<dbReference type="HAMAP" id="MF_00185">
    <property type="entry name" value="IPP_trans"/>
    <property type="match status" value="1"/>
</dbReference>
<comment type="similarity">
    <text evidence="3 10 13">Belongs to the IPP transferase family.</text>
</comment>
<dbReference type="NCBIfam" id="TIGR00174">
    <property type="entry name" value="miaA"/>
    <property type="match status" value="1"/>
</dbReference>
<proteinExistence type="inferred from homology"/>
<dbReference type="PANTHER" id="PTHR11088:SF60">
    <property type="entry name" value="TRNA DIMETHYLALLYLTRANSFERASE"/>
    <property type="match status" value="1"/>
</dbReference>
<dbReference type="InterPro" id="IPR018022">
    <property type="entry name" value="IPT"/>
</dbReference>
<evidence type="ECO:0000313" key="15">
    <source>
        <dbReference type="Proteomes" id="UP001333102"/>
    </source>
</evidence>
<dbReference type="RefSeq" id="WP_324667521.1">
    <property type="nucleotide sequence ID" value="NZ_CP141614.1"/>
</dbReference>
<name>A0ABZ1BLF0_9FIRM</name>
<dbReference type="GO" id="GO:0052381">
    <property type="term" value="F:tRNA dimethylallyltransferase activity"/>
    <property type="evidence" value="ECO:0007669"/>
    <property type="project" value="UniProtKB-EC"/>
</dbReference>
<evidence type="ECO:0000313" key="14">
    <source>
        <dbReference type="EMBL" id="WRP13276.1"/>
    </source>
</evidence>
<keyword evidence="15" id="KW-1185">Reference proteome</keyword>
<sequence>MPAMDERRDERGNPPLLVIVGPTAVGKTDLAVEVARRLDAEIISADAMQVYRGLDIGTDKPGPERQRGVPHHLIDVADPAEDFSASRYRELAREALAAIRARGRLAIVCGGTGLYIRAFVDDLLPRPGGCDPAVRRRLEAEASSRGPLALHDRLACVDPVAASRIHPHNVRRVIRALEVYEATGRPMSELQAEARRAARPLPAVWVGLERPRDQLYRRIDARVDDQVSRGLVEETRRLLARSPAPGRTAMQALGYKEMRAYLAGELSFARAVDTLKRATRHYARRQLIWFRPDRRIWWLDLSTCDGLAEAARRVADHYRSRV</sequence>
<evidence type="ECO:0000256" key="7">
    <source>
        <dbReference type="ARBA" id="ARBA00022840"/>
    </source>
</evidence>
<accession>A0ABZ1BLF0</accession>
<comment type="subunit">
    <text evidence="10">Monomer.</text>
</comment>
<evidence type="ECO:0000256" key="6">
    <source>
        <dbReference type="ARBA" id="ARBA00022741"/>
    </source>
</evidence>
<comment type="caution">
    <text evidence="10">Lacks conserved residue(s) required for the propagation of feature annotation.</text>
</comment>
<dbReference type="SUPFAM" id="SSF52540">
    <property type="entry name" value="P-loop containing nucleoside triphosphate hydrolases"/>
    <property type="match status" value="2"/>
</dbReference>
<comment type="cofactor">
    <cofactor evidence="1 10">
        <name>Mg(2+)</name>
        <dbReference type="ChEBI" id="CHEBI:18420"/>
    </cofactor>
</comment>